<evidence type="ECO:0008006" key="3">
    <source>
        <dbReference type="Google" id="ProtNLM"/>
    </source>
</evidence>
<evidence type="ECO:0000313" key="1">
    <source>
        <dbReference type="EMBL" id="CAK0835324.1"/>
    </source>
</evidence>
<sequence length="700" mass="77856">MRRFRDWSYSDAKASKLQRLERFRRALPHVSGTALCAIVAEARAGNLPEGPVSRRELLRSQKEVLNKRNLYGTVGKRLTLKGSSGEAVDITFVCLHSFLQQAFAESAAFRDFIALRHGARPSSPDRPWRLIYYADEYNPGLELVARHARKQWMTYVTFAEFGAAAIEREECWITISAALTQIVDHQVESGYSQLAGRLLQHIFRGSTDPQAAGVVLEHGGNHVHVFFCLGGVLMDGLAHKIMWGTKGDNATRLCMKCVNLFAKDSAPVSGVIDERGGEYALTCNITDDSKLVFATDEQVHGTVDRLARFKATEDPERFKLRQQAAGFNHLPSGILNMPELRGVVRPVTHAMTEPSRTLHIGGVMNTLIFLYLDGLYKNGAAGLFPAVHEFLRTWSWPLGVAKDAILDIFSRKRVESWRKAGHVKCQASELLMLIPALAYWAAEFAPGRPGTDAFLAGVDVHEAASLRSTNSCSGAHIQACVRRFLAACVAAGWEESMRPKFHWLVHLSREQIVSALVCESKHKVPKAYAKEQCNLTGFDESVLSNVTGRHMWQLAETDCFNFDARLEDPREAPQKLRDLVRAELDMDMRSPVATSIKARLRDKGSVQRGDVVLVGLGGNKAAAAVVVSLWDVRGVAGALLRMYYDVVSWRERSAAATWRIHAERHYELLGLDSVMCTVCSRQADGALTTLVPKLYRHMFA</sequence>
<name>A0ABN9SSW7_9DINO</name>
<organism evidence="1 2">
    <name type="scientific">Prorocentrum cordatum</name>
    <dbReference type="NCBI Taxonomy" id="2364126"/>
    <lineage>
        <taxon>Eukaryota</taxon>
        <taxon>Sar</taxon>
        <taxon>Alveolata</taxon>
        <taxon>Dinophyceae</taxon>
        <taxon>Prorocentrales</taxon>
        <taxon>Prorocentraceae</taxon>
        <taxon>Prorocentrum</taxon>
    </lineage>
</organism>
<protein>
    <recommendedName>
        <fullName evidence="3">RNA-directed RNA polymerase</fullName>
    </recommendedName>
</protein>
<comment type="caution">
    <text evidence="1">The sequence shown here is derived from an EMBL/GenBank/DDBJ whole genome shotgun (WGS) entry which is preliminary data.</text>
</comment>
<keyword evidence="2" id="KW-1185">Reference proteome</keyword>
<dbReference type="Proteomes" id="UP001189429">
    <property type="component" value="Unassembled WGS sequence"/>
</dbReference>
<proteinExistence type="predicted"/>
<evidence type="ECO:0000313" key="2">
    <source>
        <dbReference type="Proteomes" id="UP001189429"/>
    </source>
</evidence>
<reference evidence="1" key="1">
    <citation type="submission" date="2023-10" db="EMBL/GenBank/DDBJ databases">
        <authorList>
            <person name="Chen Y."/>
            <person name="Shah S."/>
            <person name="Dougan E. K."/>
            <person name="Thang M."/>
            <person name="Chan C."/>
        </authorList>
    </citation>
    <scope>NUCLEOTIDE SEQUENCE [LARGE SCALE GENOMIC DNA]</scope>
</reference>
<accession>A0ABN9SSW7</accession>
<gene>
    <name evidence="1" type="ORF">PCOR1329_LOCUS32320</name>
</gene>
<dbReference type="EMBL" id="CAUYUJ010013047">
    <property type="protein sequence ID" value="CAK0835324.1"/>
    <property type="molecule type" value="Genomic_DNA"/>
</dbReference>